<feature type="transmembrane region" description="Helical" evidence="13">
    <location>
        <begin position="26"/>
        <end position="49"/>
    </location>
</feature>
<proteinExistence type="predicted"/>
<feature type="transmembrane region" description="Helical" evidence="13">
    <location>
        <begin position="102"/>
        <end position="123"/>
    </location>
</feature>
<dbReference type="FunFam" id="1.20.1070.10:FF:000010">
    <property type="entry name" value="Olfactory receptor"/>
    <property type="match status" value="1"/>
</dbReference>
<evidence type="ECO:0000313" key="15">
    <source>
        <dbReference type="EMBL" id="KAG8431921.1"/>
    </source>
</evidence>
<dbReference type="AlphaFoldDB" id="A0A8T2IN27"/>
<dbReference type="Proteomes" id="UP000812440">
    <property type="component" value="Unassembled WGS sequence"/>
</dbReference>
<dbReference type="PRINTS" id="PR00245">
    <property type="entry name" value="OLFACTORYR"/>
</dbReference>
<feature type="transmembrane region" description="Helical" evidence="13">
    <location>
        <begin position="61"/>
        <end position="82"/>
    </location>
</feature>
<dbReference type="InterPro" id="IPR050939">
    <property type="entry name" value="Olfactory_GPCR1"/>
</dbReference>
<evidence type="ECO:0000256" key="10">
    <source>
        <dbReference type="ARBA" id="ARBA00023170"/>
    </source>
</evidence>
<evidence type="ECO:0000256" key="3">
    <source>
        <dbReference type="ARBA" id="ARBA00022606"/>
    </source>
</evidence>
<evidence type="ECO:0000256" key="5">
    <source>
        <dbReference type="ARBA" id="ARBA00022725"/>
    </source>
</evidence>
<feature type="domain" description="G-protein coupled receptors family 1 profile" evidence="14">
    <location>
        <begin position="41"/>
        <end position="290"/>
    </location>
</feature>
<dbReference type="InterPro" id="IPR000725">
    <property type="entry name" value="Olfact_rcpt"/>
</dbReference>
<keyword evidence="7" id="KW-0297">G-protein coupled receptor</keyword>
<keyword evidence="10" id="KW-0675">Receptor</keyword>
<dbReference type="PRINTS" id="PR00237">
    <property type="entry name" value="GPCRRHODOPSN"/>
</dbReference>
<dbReference type="EMBL" id="JAACNH010000039">
    <property type="protein sequence ID" value="KAG8431921.1"/>
    <property type="molecule type" value="Genomic_DNA"/>
</dbReference>
<evidence type="ECO:0000256" key="9">
    <source>
        <dbReference type="ARBA" id="ARBA00023157"/>
    </source>
</evidence>
<feature type="transmembrane region" description="Helical" evidence="13">
    <location>
        <begin position="207"/>
        <end position="226"/>
    </location>
</feature>
<protein>
    <recommendedName>
        <fullName evidence="14">G-protein coupled receptors family 1 profile domain-containing protein</fullName>
    </recommendedName>
</protein>
<evidence type="ECO:0000256" key="6">
    <source>
        <dbReference type="ARBA" id="ARBA00022989"/>
    </source>
</evidence>
<feature type="transmembrane region" description="Helical" evidence="13">
    <location>
        <begin position="144"/>
        <end position="164"/>
    </location>
</feature>
<feature type="transmembrane region" description="Helical" evidence="13">
    <location>
        <begin position="273"/>
        <end position="292"/>
    </location>
</feature>
<reference evidence="15" key="1">
    <citation type="thesis" date="2020" institute="ProQuest LLC" country="789 East Eisenhower Parkway, Ann Arbor, MI, USA">
        <title>Comparative Genomics and Chromosome Evolution.</title>
        <authorList>
            <person name="Mudd A.B."/>
        </authorList>
    </citation>
    <scope>NUCLEOTIDE SEQUENCE</scope>
    <source>
        <strain evidence="15">Female2</strain>
        <tissue evidence="15">Blood</tissue>
    </source>
</reference>
<evidence type="ECO:0000256" key="13">
    <source>
        <dbReference type="SAM" id="Phobius"/>
    </source>
</evidence>
<evidence type="ECO:0000256" key="7">
    <source>
        <dbReference type="ARBA" id="ARBA00023040"/>
    </source>
</evidence>
<evidence type="ECO:0000259" key="14">
    <source>
        <dbReference type="PROSITE" id="PS50262"/>
    </source>
</evidence>
<comment type="subcellular location">
    <subcellularLocation>
        <location evidence="1">Cell membrane</location>
        <topology evidence="1">Multi-pass membrane protein</topology>
    </subcellularLocation>
</comment>
<keyword evidence="5" id="KW-0552">Olfaction</keyword>
<evidence type="ECO:0000256" key="8">
    <source>
        <dbReference type="ARBA" id="ARBA00023136"/>
    </source>
</evidence>
<keyword evidence="3" id="KW-0716">Sensory transduction</keyword>
<feature type="transmembrane region" description="Helical" evidence="13">
    <location>
        <begin position="238"/>
        <end position="261"/>
    </location>
</feature>
<evidence type="ECO:0000256" key="2">
    <source>
        <dbReference type="ARBA" id="ARBA00022475"/>
    </source>
</evidence>
<dbReference type="GO" id="GO:0004930">
    <property type="term" value="F:G protein-coupled receptor activity"/>
    <property type="evidence" value="ECO:0007669"/>
    <property type="project" value="UniProtKB-KW"/>
</dbReference>
<keyword evidence="12" id="KW-0807">Transducer</keyword>
<organism evidence="15 16">
    <name type="scientific">Hymenochirus boettgeri</name>
    <name type="common">Congo dwarf clawed frog</name>
    <dbReference type="NCBI Taxonomy" id="247094"/>
    <lineage>
        <taxon>Eukaryota</taxon>
        <taxon>Metazoa</taxon>
        <taxon>Chordata</taxon>
        <taxon>Craniata</taxon>
        <taxon>Vertebrata</taxon>
        <taxon>Euteleostomi</taxon>
        <taxon>Amphibia</taxon>
        <taxon>Batrachia</taxon>
        <taxon>Anura</taxon>
        <taxon>Pipoidea</taxon>
        <taxon>Pipidae</taxon>
        <taxon>Pipinae</taxon>
        <taxon>Hymenochirus</taxon>
    </lineage>
</organism>
<dbReference type="GO" id="GO:0004984">
    <property type="term" value="F:olfactory receptor activity"/>
    <property type="evidence" value="ECO:0007669"/>
    <property type="project" value="InterPro"/>
</dbReference>
<name>A0A8T2IN27_9PIPI</name>
<evidence type="ECO:0000256" key="12">
    <source>
        <dbReference type="ARBA" id="ARBA00023224"/>
    </source>
</evidence>
<gene>
    <name evidence="15" type="ORF">GDO86_019275</name>
</gene>
<accession>A0A8T2IN27</accession>
<dbReference type="PROSITE" id="PS50262">
    <property type="entry name" value="G_PROTEIN_RECEP_F1_2"/>
    <property type="match status" value="1"/>
</dbReference>
<keyword evidence="4 13" id="KW-0812">Transmembrane</keyword>
<evidence type="ECO:0000313" key="16">
    <source>
        <dbReference type="Proteomes" id="UP000812440"/>
    </source>
</evidence>
<dbReference type="PANTHER" id="PTHR24242">
    <property type="entry name" value="G-PROTEIN COUPLED RECEPTOR"/>
    <property type="match status" value="1"/>
</dbReference>
<dbReference type="OrthoDB" id="5967130at2759"/>
<dbReference type="SUPFAM" id="SSF81321">
    <property type="entry name" value="Family A G protein-coupled receptor-like"/>
    <property type="match status" value="1"/>
</dbReference>
<sequence>MYHMNQTLINMFFLSGFPNLQNFKSLIFTLFLLIYLLTICENILIIVLVSTSHHLRSPMYFFLQYLSMCDLVETTTIVPILLQTIINGGITMSFPGCITQLYFFSVVEAFQCLLLSVMSYDRYLAICNPLRYTSIMNQRHCIKLVNLTLIFCSITDILTVSGVANLQFSVENTIDHFFCDLAPLLDLSCSDTSMLRIHVLLLSIPEVFFPVIIIILSYVCIIHSILKITSSSGRQKAFSTCSSHLSVVSMFYGTLIGIYLVPPTKQSLTTNKFLSLSYTVVIPLVNPVIYTLRNKDIKEAIRNILQRRKIKRTNKTTKVQAIPVQKFFMINNKSNP</sequence>
<keyword evidence="16" id="KW-1185">Reference proteome</keyword>
<evidence type="ECO:0000256" key="4">
    <source>
        <dbReference type="ARBA" id="ARBA00022692"/>
    </source>
</evidence>
<dbReference type="GO" id="GO:0005886">
    <property type="term" value="C:plasma membrane"/>
    <property type="evidence" value="ECO:0007669"/>
    <property type="project" value="UniProtKB-SubCell"/>
</dbReference>
<evidence type="ECO:0000256" key="1">
    <source>
        <dbReference type="ARBA" id="ARBA00004651"/>
    </source>
</evidence>
<dbReference type="InterPro" id="IPR017452">
    <property type="entry name" value="GPCR_Rhodpsn_7TM"/>
</dbReference>
<dbReference type="Gene3D" id="1.20.1070.10">
    <property type="entry name" value="Rhodopsin 7-helix transmembrane proteins"/>
    <property type="match status" value="1"/>
</dbReference>
<dbReference type="Pfam" id="PF13853">
    <property type="entry name" value="7tm_4"/>
    <property type="match status" value="1"/>
</dbReference>
<keyword evidence="9" id="KW-1015">Disulfide bond</keyword>
<keyword evidence="6 13" id="KW-1133">Transmembrane helix</keyword>
<keyword evidence="2" id="KW-1003">Cell membrane</keyword>
<dbReference type="InterPro" id="IPR000276">
    <property type="entry name" value="GPCR_Rhodpsn"/>
</dbReference>
<evidence type="ECO:0000256" key="11">
    <source>
        <dbReference type="ARBA" id="ARBA00023180"/>
    </source>
</evidence>
<dbReference type="PANTHER" id="PTHR24242:SF398">
    <property type="entry name" value="OLFACTORY RECEPTOR 11L1-LIKE"/>
    <property type="match status" value="1"/>
</dbReference>
<comment type="caution">
    <text evidence="15">The sequence shown here is derived from an EMBL/GenBank/DDBJ whole genome shotgun (WGS) entry which is preliminary data.</text>
</comment>
<keyword evidence="8 13" id="KW-0472">Membrane</keyword>
<keyword evidence="11" id="KW-0325">Glycoprotein</keyword>